<dbReference type="InterPro" id="IPR006821">
    <property type="entry name" value="Intermed_filament_DNA-bd"/>
</dbReference>
<evidence type="ECO:0000313" key="12">
    <source>
        <dbReference type="Proteomes" id="UP000694429"/>
    </source>
</evidence>
<dbReference type="PANTHER" id="PTHR45652:SF5">
    <property type="entry name" value="VIMENTIN"/>
    <property type="match status" value="1"/>
</dbReference>
<evidence type="ECO:0000313" key="11">
    <source>
        <dbReference type="Ensembl" id="ENSCAFP00030040441.1"/>
    </source>
</evidence>
<evidence type="ECO:0000256" key="3">
    <source>
        <dbReference type="ARBA" id="ARBA00014147"/>
    </source>
</evidence>
<dbReference type="SMART" id="SM01391">
    <property type="entry name" value="Filament"/>
    <property type="match status" value="1"/>
</dbReference>
<accession>A0A8C0PV60</accession>
<organism evidence="11 12">
    <name type="scientific">Canis lupus familiaris</name>
    <name type="common">Dog</name>
    <name type="synonym">Canis familiaris</name>
    <dbReference type="NCBI Taxonomy" id="9615"/>
    <lineage>
        <taxon>Eukaryota</taxon>
        <taxon>Metazoa</taxon>
        <taxon>Chordata</taxon>
        <taxon>Craniata</taxon>
        <taxon>Vertebrata</taxon>
        <taxon>Euteleostomi</taxon>
        <taxon>Mammalia</taxon>
        <taxon>Eutheria</taxon>
        <taxon>Laurasiatheria</taxon>
        <taxon>Carnivora</taxon>
        <taxon>Caniformia</taxon>
        <taxon>Canidae</taxon>
        <taxon>Canis</taxon>
    </lineage>
</organism>
<comment type="subcellular location">
    <subcellularLocation>
        <location evidence="2">Nucleus matrix</location>
    </subcellularLocation>
</comment>
<dbReference type="PANTHER" id="PTHR45652">
    <property type="entry name" value="GLIAL FIBRILLARY ACIDIC PROTEIN"/>
    <property type="match status" value="1"/>
</dbReference>
<evidence type="ECO:0000256" key="8">
    <source>
        <dbReference type="RuleBase" id="RU000685"/>
    </source>
</evidence>
<feature type="coiled-coil region" evidence="9">
    <location>
        <begin position="297"/>
        <end position="377"/>
    </location>
</feature>
<dbReference type="PROSITE" id="PS00226">
    <property type="entry name" value="IF_ROD_1"/>
    <property type="match status" value="1"/>
</dbReference>
<evidence type="ECO:0000256" key="2">
    <source>
        <dbReference type="ARBA" id="ARBA00004109"/>
    </source>
</evidence>
<reference evidence="11" key="1">
    <citation type="submission" date="2019-03" db="EMBL/GenBank/DDBJ databases">
        <authorList>
            <person name="Warren W.C."/>
            <person name="Johnson G.S."/>
        </authorList>
    </citation>
    <scope>NUCLEOTIDE SEQUENCE [LARGE SCALE GENOMIC DNA]</scope>
    <source>
        <strain evidence="11">Basenji</strain>
    </source>
</reference>
<dbReference type="PROSITE" id="PS51842">
    <property type="entry name" value="IF_ROD_2"/>
    <property type="match status" value="1"/>
</dbReference>
<dbReference type="AlphaFoldDB" id="A0A8C0PV60"/>
<dbReference type="OrthoDB" id="2441647at2759"/>
<comment type="similarity">
    <text evidence="8">Belongs to the intermediate filament family.</text>
</comment>
<dbReference type="Gene3D" id="1.20.5.1160">
    <property type="entry name" value="Vasodilator-stimulated phosphoprotein"/>
    <property type="match status" value="1"/>
</dbReference>
<proteinExistence type="inferred from homology"/>
<dbReference type="Ensembl" id="ENSCAFT00030046282.1">
    <property type="protein sequence ID" value="ENSCAFP00030040441.1"/>
    <property type="gene ID" value="ENSCAFG00030025084.1"/>
</dbReference>
<keyword evidence="4" id="KW-0597">Phosphoprotein</keyword>
<evidence type="ECO:0000256" key="1">
    <source>
        <dbReference type="ARBA" id="ARBA00003885"/>
    </source>
</evidence>
<evidence type="ECO:0000256" key="4">
    <source>
        <dbReference type="ARBA" id="ARBA00022553"/>
    </source>
</evidence>
<evidence type="ECO:0000256" key="9">
    <source>
        <dbReference type="SAM" id="Coils"/>
    </source>
</evidence>
<dbReference type="GO" id="GO:0005882">
    <property type="term" value="C:intermediate filament"/>
    <property type="evidence" value="ECO:0007669"/>
    <property type="project" value="UniProtKB-KW"/>
</dbReference>
<keyword evidence="5 8" id="KW-0403">Intermediate filament</keyword>
<feature type="domain" description="IF rod" evidence="10">
    <location>
        <begin position="103"/>
        <end position="399"/>
    </location>
</feature>
<dbReference type="Pfam" id="PF00038">
    <property type="entry name" value="Filament"/>
    <property type="match status" value="1"/>
</dbReference>
<dbReference type="Gene3D" id="1.20.5.170">
    <property type="match status" value="1"/>
</dbReference>
<dbReference type="Pfam" id="PF04732">
    <property type="entry name" value="Filament_head"/>
    <property type="match status" value="1"/>
</dbReference>
<keyword evidence="6 9" id="KW-0175">Coiled coil</keyword>
<name>A0A8C0PV60_CANLF</name>
<dbReference type="InterPro" id="IPR039008">
    <property type="entry name" value="IF_rod_dom"/>
</dbReference>
<evidence type="ECO:0000256" key="7">
    <source>
        <dbReference type="ARBA" id="ARBA00046016"/>
    </source>
</evidence>
<sequence>MSTRSVSLSSYRRMFCVPGTGSRPSSTRSYVTTSTRTYSLGSAMRPSTSRSLYASSPGGVFTTRSSAMRLRGSVPGMRLLQDSVDFSLADAINTEFKNTRTNEKVELQELNDLFTNYIDKVHFLEQQNKILLAELEQLKGQGKSCLWDLYEEEMRELRWQVDQFTNDKACVEMERNNLAEGIMRLLEKQQEEMLQREEAESTLPSSLSDRMLTVLLWRILTLSGKWNPCKKEIAFLKKLHDEEIQELQAQIQDWHVQIDMDVSKPDLTAALRDVRQQYESLAAKNLQVAKEWYKSKLADLSEAANRNNDALRQAKQESNEYRRQVQSLTCEVDALKGTNESLEHQMREMEENCADEIQNMKEEMARHLREYQDLLNVKMALNIEIATYRKLLEGEERFHFFLLPIRTNFISIVIE</sequence>
<evidence type="ECO:0000256" key="6">
    <source>
        <dbReference type="ARBA" id="ARBA00023054"/>
    </source>
</evidence>
<dbReference type="SUPFAM" id="SSF64593">
    <property type="entry name" value="Intermediate filament protein, coiled coil region"/>
    <property type="match status" value="2"/>
</dbReference>
<dbReference type="InterPro" id="IPR050405">
    <property type="entry name" value="Intermediate_filament"/>
</dbReference>
<comment type="function">
    <text evidence="1">Involved with LARP6 in the stabilization of type I collagen mRNAs for CO1A1 and CO1A2.</text>
</comment>
<dbReference type="GO" id="GO:0016363">
    <property type="term" value="C:nuclear matrix"/>
    <property type="evidence" value="ECO:0007669"/>
    <property type="project" value="UniProtKB-SubCell"/>
</dbReference>
<comment type="function">
    <text evidence="7">Vimentins are class-III intermediate filaments found in various non-epithelial cells, especially mesenchymal cells. Vimentin is attached to the nucleus, endoplasmic reticulum, and mitochondria, either laterally or terminally. Plays a role in cell directional movement, orientation, cell sheet organization and Golgi complex polarization at the cell migration front. Protects SCRIB from proteasomal degradation and facilitates its localization to intermediate filaments in a cell contact-mediated manner.</text>
</comment>
<feature type="coiled-coil region" evidence="9">
    <location>
        <begin position="107"/>
        <end position="141"/>
    </location>
</feature>
<dbReference type="FunFam" id="1.20.5.500:FF:000001">
    <property type="entry name" value="Type II keratin 23"/>
    <property type="match status" value="1"/>
</dbReference>
<dbReference type="Gene3D" id="1.20.5.500">
    <property type="entry name" value="Single helix bin"/>
    <property type="match status" value="1"/>
</dbReference>
<evidence type="ECO:0000259" key="10">
    <source>
        <dbReference type="PROSITE" id="PS51842"/>
    </source>
</evidence>
<protein>
    <recommendedName>
        <fullName evidence="3">Vimentin</fullName>
    </recommendedName>
</protein>
<reference evidence="11" key="2">
    <citation type="submission" date="2025-08" db="UniProtKB">
        <authorList>
            <consortium name="Ensembl"/>
        </authorList>
    </citation>
    <scope>IDENTIFICATION</scope>
</reference>
<evidence type="ECO:0000256" key="5">
    <source>
        <dbReference type="ARBA" id="ARBA00022754"/>
    </source>
</evidence>
<dbReference type="InterPro" id="IPR018039">
    <property type="entry name" value="IF_conserved"/>
</dbReference>
<dbReference type="Proteomes" id="UP000694429">
    <property type="component" value="Chromosome 25"/>
</dbReference>